<dbReference type="EMBL" id="JAHRIO010092657">
    <property type="protein sequence ID" value="MEQ2189337.1"/>
    <property type="molecule type" value="Genomic_DNA"/>
</dbReference>
<proteinExistence type="predicted"/>
<name>A0ABV0Q1J4_9TELE</name>
<accession>A0ABV0Q1J4</accession>
<reference evidence="1 2" key="1">
    <citation type="submission" date="2021-06" db="EMBL/GenBank/DDBJ databases">
        <authorList>
            <person name="Palmer J.M."/>
        </authorList>
    </citation>
    <scope>NUCLEOTIDE SEQUENCE [LARGE SCALE GENOMIC DNA]</scope>
    <source>
        <strain evidence="1 2">GA_2019</strain>
        <tissue evidence="1">Muscle</tissue>
    </source>
</reference>
<sequence>IQESELSKPFERLEYTRTSMPRRFCVVANHLVNGIYTSFGLVVKEDCFCFFFRLAVFIHHLAVVYCAEKQNSLSLFFDIGDHGHAAIEPKFSAVDLPRLGSLHHWRDLWLVLSQ</sequence>
<evidence type="ECO:0000313" key="1">
    <source>
        <dbReference type="EMBL" id="MEQ2189337.1"/>
    </source>
</evidence>
<keyword evidence="2" id="KW-1185">Reference proteome</keyword>
<protein>
    <submittedName>
        <fullName evidence="1">Uncharacterized protein</fullName>
    </submittedName>
</protein>
<organism evidence="1 2">
    <name type="scientific">Goodea atripinnis</name>
    <dbReference type="NCBI Taxonomy" id="208336"/>
    <lineage>
        <taxon>Eukaryota</taxon>
        <taxon>Metazoa</taxon>
        <taxon>Chordata</taxon>
        <taxon>Craniata</taxon>
        <taxon>Vertebrata</taxon>
        <taxon>Euteleostomi</taxon>
        <taxon>Actinopterygii</taxon>
        <taxon>Neopterygii</taxon>
        <taxon>Teleostei</taxon>
        <taxon>Neoteleostei</taxon>
        <taxon>Acanthomorphata</taxon>
        <taxon>Ovalentaria</taxon>
        <taxon>Atherinomorphae</taxon>
        <taxon>Cyprinodontiformes</taxon>
        <taxon>Goodeidae</taxon>
        <taxon>Goodea</taxon>
    </lineage>
</organism>
<feature type="non-terminal residue" evidence="1">
    <location>
        <position position="1"/>
    </location>
</feature>
<comment type="caution">
    <text evidence="1">The sequence shown here is derived from an EMBL/GenBank/DDBJ whole genome shotgun (WGS) entry which is preliminary data.</text>
</comment>
<dbReference type="Proteomes" id="UP001476798">
    <property type="component" value="Unassembled WGS sequence"/>
</dbReference>
<gene>
    <name evidence="1" type="ORF">GOODEAATRI_024289</name>
</gene>
<evidence type="ECO:0000313" key="2">
    <source>
        <dbReference type="Proteomes" id="UP001476798"/>
    </source>
</evidence>